<protein>
    <submittedName>
        <fullName evidence="2">Phosphoribosyl 1,2-cyclic phosphate phosphodiesterase</fullName>
    </submittedName>
</protein>
<dbReference type="CDD" id="cd16279">
    <property type="entry name" value="metallo-hydrolase-like_MBL-fold"/>
    <property type="match status" value="1"/>
</dbReference>
<dbReference type="PANTHER" id="PTHR42663">
    <property type="entry name" value="HYDROLASE C777.06C-RELATED-RELATED"/>
    <property type="match status" value="1"/>
</dbReference>
<gene>
    <name evidence="2" type="ORF">C7377_1506</name>
</gene>
<proteinExistence type="predicted"/>
<dbReference type="OrthoDB" id="9781189at2"/>
<evidence type="ECO:0000313" key="3">
    <source>
        <dbReference type="Proteomes" id="UP000251835"/>
    </source>
</evidence>
<dbReference type="AlphaFoldDB" id="A0A7L4UNF6"/>
<dbReference type="Pfam" id="PF12706">
    <property type="entry name" value="Lactamase_B_2"/>
    <property type="match status" value="1"/>
</dbReference>
<name>A0A7L4UNF6_BALHA</name>
<dbReference type="Proteomes" id="UP000251835">
    <property type="component" value="Unassembled WGS sequence"/>
</dbReference>
<evidence type="ECO:0000259" key="1">
    <source>
        <dbReference type="SMART" id="SM00849"/>
    </source>
</evidence>
<dbReference type="InterPro" id="IPR036866">
    <property type="entry name" value="RibonucZ/Hydroxyglut_hydro"/>
</dbReference>
<keyword evidence="3" id="KW-1185">Reference proteome</keyword>
<comment type="caution">
    <text evidence="2">The sequence shown here is derived from an EMBL/GenBank/DDBJ whole genome shotgun (WGS) entry which is preliminary data.</text>
</comment>
<dbReference type="PANTHER" id="PTHR42663:SF6">
    <property type="entry name" value="HYDROLASE C777.06C-RELATED"/>
    <property type="match status" value="1"/>
</dbReference>
<dbReference type="InterPro" id="IPR001279">
    <property type="entry name" value="Metallo-B-lactamas"/>
</dbReference>
<dbReference type="RefSeq" id="WP_116496731.1">
    <property type="nucleotide sequence ID" value="NZ_QENZ01000005.1"/>
</dbReference>
<dbReference type="SMART" id="SM00849">
    <property type="entry name" value="Lactamase_B"/>
    <property type="match status" value="1"/>
</dbReference>
<accession>A0A7L4UNF6</accession>
<evidence type="ECO:0000313" key="2">
    <source>
        <dbReference type="EMBL" id="PVX49868.1"/>
    </source>
</evidence>
<dbReference type="EMBL" id="QENZ01000005">
    <property type="protein sequence ID" value="PVX49868.1"/>
    <property type="molecule type" value="Genomic_DNA"/>
</dbReference>
<feature type="domain" description="Metallo-beta-lactamase" evidence="1">
    <location>
        <begin position="36"/>
        <end position="231"/>
    </location>
</feature>
<organism evidence="2 3">
    <name type="scientific">Balneicella halophila</name>
    <dbReference type="NCBI Taxonomy" id="1537566"/>
    <lineage>
        <taxon>Bacteria</taxon>
        <taxon>Pseudomonadati</taxon>
        <taxon>Bacteroidota</taxon>
        <taxon>Bacteroidia</taxon>
        <taxon>Bacteroidales</taxon>
        <taxon>Balneicellaceae</taxon>
        <taxon>Balneicella</taxon>
    </lineage>
</organism>
<dbReference type="SUPFAM" id="SSF56281">
    <property type="entry name" value="Metallo-hydrolase/oxidoreductase"/>
    <property type="match status" value="1"/>
</dbReference>
<reference evidence="2 3" key="1">
    <citation type="submission" date="2018-05" db="EMBL/GenBank/DDBJ databases">
        <title>Genomic Encyclopedia of Type Strains, Phase IV (KMG-IV): sequencing the most valuable type-strain genomes for metagenomic binning, comparative biology and taxonomic classification.</title>
        <authorList>
            <person name="Goeker M."/>
        </authorList>
    </citation>
    <scope>NUCLEOTIDE SEQUENCE [LARGE SCALE GENOMIC DNA]</scope>
    <source>
        <strain evidence="2 3">DSM 28579</strain>
    </source>
</reference>
<sequence length="262" mass="29540">MQDQLIFLGTGTSQGVPIIGCNCEVCSSKDPHDHRLRTSALLQYKDKNILFDTSADFRGQLLSEGITNIDYVLFTHEHRDHTAGLDELRPITWKREDSLPIYAEQRVLTYLHAAFPHIMGGKPKYPGGAKLREVAVDKTPFALNDEIQVIPIRMTHFQGLPILGFRIDKVAYLTDCKTIDNENLNKLKDLDVLVINALGKKEHPSHLSLSDALEIIDYLKPKQAYLTHIGHAMGYHKDVQKELPENVYLAYDGLKVSLVAVK</sequence>
<dbReference type="Gene3D" id="3.60.15.10">
    <property type="entry name" value="Ribonuclease Z/Hydroxyacylglutathione hydrolase-like"/>
    <property type="match status" value="1"/>
</dbReference>